<keyword evidence="1" id="KW-0472">Membrane</keyword>
<evidence type="ECO:0000313" key="3">
    <source>
        <dbReference type="Proteomes" id="UP000697995"/>
    </source>
</evidence>
<accession>A0ABS1D733</accession>
<dbReference type="InterPro" id="IPR012902">
    <property type="entry name" value="N_methyl_site"/>
</dbReference>
<feature type="non-terminal residue" evidence="2">
    <location>
        <position position="1"/>
    </location>
</feature>
<dbReference type="Proteomes" id="UP000697995">
    <property type="component" value="Unassembled WGS sequence"/>
</dbReference>
<dbReference type="InterPro" id="IPR045584">
    <property type="entry name" value="Pilin-like"/>
</dbReference>
<comment type="caution">
    <text evidence="2">The sequence shown here is derived from an EMBL/GenBank/DDBJ whole genome shotgun (WGS) entry which is preliminary data.</text>
</comment>
<name>A0ABS1D733_9PROT</name>
<reference evidence="2 3" key="1">
    <citation type="journal article" date="2020" name="Microorganisms">
        <title>Osmotic Adaptation and Compatible Solute Biosynthesis of Phototrophic Bacteria as Revealed from Genome Analyses.</title>
        <authorList>
            <person name="Imhoff J.F."/>
            <person name="Rahn T."/>
            <person name="Kunzel S."/>
            <person name="Keller A."/>
            <person name="Neulinger S.C."/>
        </authorList>
    </citation>
    <scope>NUCLEOTIDE SEQUENCE [LARGE SCALE GENOMIC DNA]</scope>
    <source>
        <strain evidence="2 3">DSM 15382</strain>
    </source>
</reference>
<protein>
    <recommendedName>
        <fullName evidence="4">Prepilin-type N-terminal cleavage/methylation domain-containing protein</fullName>
    </recommendedName>
</protein>
<keyword evidence="1" id="KW-1133">Transmembrane helix</keyword>
<organism evidence="2 3">
    <name type="scientific">Paracraurococcus ruber</name>
    <dbReference type="NCBI Taxonomy" id="77675"/>
    <lineage>
        <taxon>Bacteria</taxon>
        <taxon>Pseudomonadati</taxon>
        <taxon>Pseudomonadota</taxon>
        <taxon>Alphaproteobacteria</taxon>
        <taxon>Acetobacterales</taxon>
        <taxon>Roseomonadaceae</taxon>
        <taxon>Paracraurococcus</taxon>
    </lineage>
</organism>
<evidence type="ECO:0008006" key="4">
    <source>
        <dbReference type="Google" id="ProtNLM"/>
    </source>
</evidence>
<keyword evidence="3" id="KW-1185">Reference proteome</keyword>
<dbReference type="RefSeq" id="WP_200306904.1">
    <property type="nucleotide sequence ID" value="NZ_NRSG01000689.1"/>
</dbReference>
<proteinExistence type="predicted"/>
<dbReference type="SUPFAM" id="SSF54523">
    <property type="entry name" value="Pili subunits"/>
    <property type="match status" value="1"/>
</dbReference>
<dbReference type="Pfam" id="PF07963">
    <property type="entry name" value="N_methyl"/>
    <property type="match status" value="1"/>
</dbReference>
<feature type="transmembrane region" description="Helical" evidence="1">
    <location>
        <begin position="24"/>
        <end position="51"/>
    </location>
</feature>
<dbReference type="EMBL" id="NRSG01000689">
    <property type="protein sequence ID" value="MBK1662696.1"/>
    <property type="molecule type" value="Genomic_DNA"/>
</dbReference>
<evidence type="ECO:0000313" key="2">
    <source>
        <dbReference type="EMBL" id="MBK1662696.1"/>
    </source>
</evidence>
<gene>
    <name evidence="2" type="ORF">CKO45_31470</name>
</gene>
<keyword evidence="1" id="KW-0812">Transmembrane</keyword>
<sequence>CAAGGRPGPVARRRRAPGFTLVEAVVALAILGGTLAAILPPLAAALGALGGREAALADAMRAQSLLEAHAPPGATLPGRWEGPGWRVQTGRGEEGPRGAVLRPVLVQAGGVTLATLRPGPPEAAR</sequence>
<evidence type="ECO:0000256" key="1">
    <source>
        <dbReference type="SAM" id="Phobius"/>
    </source>
</evidence>